<dbReference type="InterPro" id="IPR036940">
    <property type="entry name" value="PI3/4_kinase_cat_sf"/>
</dbReference>
<dbReference type="RefSeq" id="XP_014564120.1">
    <property type="nucleotide sequence ID" value="XM_014708634.1"/>
</dbReference>
<keyword evidence="5" id="KW-1185">Reference proteome</keyword>
<evidence type="ECO:0000259" key="3">
    <source>
        <dbReference type="PROSITE" id="PS50290"/>
    </source>
</evidence>
<dbReference type="GO" id="GO:0005737">
    <property type="term" value="C:cytoplasm"/>
    <property type="evidence" value="ECO:0007669"/>
    <property type="project" value="TreeGrafter"/>
</dbReference>
<dbReference type="InterPro" id="IPR000403">
    <property type="entry name" value="PI3/4_kinase_cat_dom"/>
</dbReference>
<reference evidence="4 5" key="1">
    <citation type="journal article" date="2014" name="MBio">
        <title>The Ordospora colligata genome; evolution of extreme reduction in microsporidia and host-to-parasite horizontal gene transfer.</title>
        <authorList>
            <person name="Pombert J.-F."/>
            <person name="Haag K.L."/>
            <person name="Beidas S."/>
            <person name="Ebert D."/>
            <person name="Keeling P.J."/>
        </authorList>
    </citation>
    <scope>NUCLEOTIDE SEQUENCE [LARGE SCALE GENOMIC DNA]</scope>
    <source>
        <strain evidence="4 5">OC4</strain>
    </source>
</reference>
<dbReference type="PROSITE" id="PS50290">
    <property type="entry name" value="PI3_4_KINASE_3"/>
    <property type="match status" value="1"/>
</dbReference>
<evidence type="ECO:0000256" key="2">
    <source>
        <dbReference type="ARBA" id="ARBA00022777"/>
    </source>
</evidence>
<dbReference type="InterPro" id="IPR018936">
    <property type="entry name" value="PI3/4_kinase_CS"/>
</dbReference>
<dbReference type="GO" id="GO:0046854">
    <property type="term" value="P:phosphatidylinositol phosphate biosynthetic process"/>
    <property type="evidence" value="ECO:0007669"/>
    <property type="project" value="InterPro"/>
</dbReference>
<comment type="caution">
    <text evidence="4">The sequence shown here is derived from an EMBL/GenBank/DDBJ whole genome shotgun (WGS) entry which is preliminary data.</text>
</comment>
<dbReference type="HOGENOM" id="CLU_002446_6_1_1"/>
<accession>A0A0B2UL34</accession>
<dbReference type="VEuPathDB" id="MicrosporidiaDB:M896_030640"/>
<dbReference type="Gene3D" id="3.30.1010.10">
    <property type="entry name" value="Phosphatidylinositol 3-kinase Catalytic Subunit, Chain A, domain 4"/>
    <property type="match status" value="1"/>
</dbReference>
<gene>
    <name evidence="4" type="ORF">M896_030640</name>
</gene>
<proteinExistence type="predicted"/>
<dbReference type="GO" id="GO:0016020">
    <property type="term" value="C:membrane"/>
    <property type="evidence" value="ECO:0007669"/>
    <property type="project" value="TreeGrafter"/>
</dbReference>
<dbReference type="Pfam" id="PF00454">
    <property type="entry name" value="PI3_PI4_kinase"/>
    <property type="match status" value="1"/>
</dbReference>
<dbReference type="PROSITE" id="PS00916">
    <property type="entry name" value="PI3_4_KINASE_2"/>
    <property type="match status" value="1"/>
</dbReference>
<keyword evidence="2 4" id="KW-0418">Kinase</keyword>
<organism evidence="4 5">
    <name type="scientific">Ordospora colligata OC4</name>
    <dbReference type="NCBI Taxonomy" id="1354746"/>
    <lineage>
        <taxon>Eukaryota</taxon>
        <taxon>Fungi</taxon>
        <taxon>Fungi incertae sedis</taxon>
        <taxon>Microsporidia</taxon>
        <taxon>Ordosporidae</taxon>
        <taxon>Ordospora</taxon>
    </lineage>
</organism>
<dbReference type="InParanoid" id="A0A0B2UL34"/>
<evidence type="ECO:0000313" key="4">
    <source>
        <dbReference type="EMBL" id="KHN70078.1"/>
    </source>
</evidence>
<dbReference type="InterPro" id="IPR015433">
    <property type="entry name" value="PI3/4_kinase"/>
</dbReference>
<dbReference type="SMART" id="SM00146">
    <property type="entry name" value="PI3Kc"/>
    <property type="match status" value="1"/>
</dbReference>
<feature type="domain" description="PI3K/PI4K catalytic" evidence="3">
    <location>
        <begin position="457"/>
        <end position="722"/>
    </location>
</feature>
<dbReference type="GO" id="GO:0048015">
    <property type="term" value="P:phosphatidylinositol-mediated signaling"/>
    <property type="evidence" value="ECO:0007669"/>
    <property type="project" value="TreeGrafter"/>
</dbReference>
<dbReference type="STRING" id="1354746.A0A0B2UL34"/>
<dbReference type="PANTHER" id="PTHR10048">
    <property type="entry name" value="PHOSPHATIDYLINOSITOL KINASE"/>
    <property type="match status" value="1"/>
</dbReference>
<dbReference type="Gene3D" id="1.10.1070.11">
    <property type="entry name" value="Phosphatidylinositol 3-/4-kinase, catalytic domain"/>
    <property type="match status" value="1"/>
</dbReference>
<dbReference type="Proteomes" id="UP000031056">
    <property type="component" value="Unassembled WGS sequence"/>
</dbReference>
<evidence type="ECO:0000313" key="5">
    <source>
        <dbReference type="Proteomes" id="UP000031056"/>
    </source>
</evidence>
<dbReference type="CDD" id="cd00893">
    <property type="entry name" value="PI4Kc_III"/>
    <property type="match status" value="1"/>
</dbReference>
<dbReference type="InterPro" id="IPR011009">
    <property type="entry name" value="Kinase-like_dom_sf"/>
</dbReference>
<dbReference type="GeneID" id="26261348"/>
<name>A0A0B2UL34_9MICR</name>
<dbReference type="AlphaFoldDB" id="A0A0B2UL34"/>
<dbReference type="FunCoup" id="A0A0B2UL34">
    <property type="interactions" value="219"/>
</dbReference>
<dbReference type="PANTHER" id="PTHR10048:SF22">
    <property type="entry name" value="PHOSPHATIDYLINOSITOL 4-KINASE BETA"/>
    <property type="match status" value="1"/>
</dbReference>
<dbReference type="SUPFAM" id="SSF56112">
    <property type="entry name" value="Protein kinase-like (PK-like)"/>
    <property type="match status" value="1"/>
</dbReference>
<dbReference type="EMBL" id="JOKQ01000003">
    <property type="protein sequence ID" value="KHN70078.1"/>
    <property type="molecule type" value="Genomic_DNA"/>
</dbReference>
<protein>
    <submittedName>
        <fullName evidence="4">Phosphatidylinositol 4-kinase</fullName>
    </submittedName>
</protein>
<evidence type="ECO:0000256" key="1">
    <source>
        <dbReference type="ARBA" id="ARBA00022679"/>
    </source>
</evidence>
<dbReference type="OrthoDB" id="10264149at2759"/>
<dbReference type="GO" id="GO:0004430">
    <property type="term" value="F:1-phosphatidylinositol 4-kinase activity"/>
    <property type="evidence" value="ECO:0007669"/>
    <property type="project" value="TreeGrafter"/>
</dbReference>
<keyword evidence="1" id="KW-0808">Transferase</keyword>
<sequence>MPVNSKDAFDNTSHPFTCTDIGLALSYMHKATSIGVQHYICNRIRYCKPPIHLLPQLMHVFLNVSSDEISWPMSKLLRFWASRSNEFACALYFHLRCALEQNNTKSVFCYFMICDLLDNNRINTCRNISVLELQYKHTKRLNRTVCIPKAQKEYPRLKGMFLFFAKVVSWFIDPRLFKKLHEYEDTFIQVKHAFNINPIKDLSSGHAFNRSRLESSIMFIQSLAEIPDRLMKLPRYLRKRGLEMEIRLLNHNLPARVFLPIDATRHALTARIEESFLLDSAESSPFLVVFETSEQITRPCGGLESNKDIQFLKQQLDAVDRLSSLGEINVVRENVLISIERILMTERQEKTLCSSTHITDTEHIKQNGKPSNSGTSLHQYRQLDASHTDQEYLNADIKLAKPLAGRGIFMMEKRSYSAEHLSQDVQGYGQDAQVVCSNLVDDLQSSRNDPSIYKYHSSWMLKTAELKRTSQFIHAKGWRAQSVIIKTGESLKQELLAYQVLLEMKQIWKQENVPLWIHGYQIYLVSSRCGIIETVVDAMSIHKIKQKMMLDGKNYSLKSHFMESFGQNGERYKDCVRNFLCSLVGYSLATYILQVKDRHNGNIMIDREGHVVHVDFGFIMGGHPGFYCVEGAPFKFSKEYLELLDGLMDEFKELFLQGYLALRRHSHRLFRMVEMLFDGASPECFNPRELANFKDRFQLSLDDAGVAEHVEYLIGKSFNNMGTGLYDSYQYFSYGYL</sequence>